<accession>G7E8L6</accession>
<feature type="compositionally biased region" description="Basic and acidic residues" evidence="9">
    <location>
        <begin position="56"/>
        <end position="65"/>
    </location>
</feature>
<dbReference type="PANTHER" id="PTHR14085">
    <property type="entry name" value="WD-REPEAT PROTEIN BING4"/>
    <property type="match status" value="1"/>
</dbReference>
<protein>
    <recommendedName>
        <fullName evidence="7">U three protein 7</fullName>
    </recommendedName>
</protein>
<dbReference type="FunCoup" id="G7E8L6">
    <property type="interactions" value="758"/>
</dbReference>
<dbReference type="InParanoid" id="G7E8L6"/>
<dbReference type="FunFam" id="2.130.10.10:FF:000378">
    <property type="entry name" value="U3 small nucleolar RNA-associated protein 7"/>
    <property type="match status" value="1"/>
</dbReference>
<sequence length="666" mass="74047">MTGYDKACRGVRPKSVVAGADESRMALTRAAESLVSPHQNKDGLPACKQSWLSGNSHDDERREFQPTESVSMSKGKERQIDEDAERATRISGGTAARAEMSDYEPPAAELAKYLKTRPRQLKRDYKHSIRDRKLASHLSELSSQHYRSAAAAHEHDDLLLDRSASGLLEPENDLERTWRVRQREIQDSVGLSSASKAFDLQLDDLGPYVGEYTHDGRRLALCGRKGHVATFDTATYKLETEIQLKETCRDAKWLSDGFLAVAQRQYVYIYDQQGLEIHQLRNHMEVTHMEFLRYHYLLATIGNAGYLKWQDTSTGQIVTETRTRLGQPGAMTQDPATAVINVGHANGTVTLWTPNLPHAQVTLLAHAGPVKAISVMPSVSGSPYMATSGLDGKLKVWDCRTWSVLNEWQTRRPAGQVAWSQRGLLAAGWGNQLGVYRSATSSLKRDGAEKPGLYLTHATPGSATQSLRFCPFDDVLGLGHAKGFTSLIVPGAGEPHYDSLEADPFQGKTARRERQVQSLLDKIPADQITVDQDIIGKLLKPKELAATAAFDERRKAARATPFARLPRTERLKVSGKADIDDEDEDAESIDEEQRAQVKPEVNRRVKGRSKEMKRLLRRRKNVVDEQTLAIRAKLAKQREARLAGVNTQQSAVVSTGALSRFGNRKL</sequence>
<evidence type="ECO:0000256" key="4">
    <source>
        <dbReference type="ARBA" id="ARBA00022574"/>
    </source>
</evidence>
<evidence type="ECO:0000313" key="11">
    <source>
        <dbReference type="EMBL" id="GAA99484.1"/>
    </source>
</evidence>
<keyword evidence="3" id="KW-0698">rRNA processing</keyword>
<dbReference type="GO" id="GO:0032040">
    <property type="term" value="C:small-subunit processome"/>
    <property type="evidence" value="ECO:0007669"/>
    <property type="project" value="TreeGrafter"/>
</dbReference>
<evidence type="ECO:0000256" key="2">
    <source>
        <dbReference type="ARBA" id="ARBA00004604"/>
    </source>
</evidence>
<name>G7E8L6_MIXOS</name>
<dbReference type="EMBL" id="BABT02000220">
    <property type="protein sequence ID" value="GAA99484.1"/>
    <property type="molecule type" value="Genomic_DNA"/>
</dbReference>
<comment type="subcellular location">
    <subcellularLocation>
        <location evidence="2">Nucleus</location>
        <location evidence="2">Nucleolus</location>
    </subcellularLocation>
</comment>
<dbReference type="GO" id="GO:0030686">
    <property type="term" value="C:90S preribosome"/>
    <property type="evidence" value="ECO:0007669"/>
    <property type="project" value="TreeGrafter"/>
</dbReference>
<feature type="compositionally biased region" description="Acidic residues" evidence="9">
    <location>
        <begin position="579"/>
        <end position="590"/>
    </location>
</feature>
<dbReference type="Proteomes" id="UP000009131">
    <property type="component" value="Unassembled WGS sequence"/>
</dbReference>
<dbReference type="InterPro" id="IPR012952">
    <property type="entry name" value="BING4_C_dom"/>
</dbReference>
<feature type="repeat" description="WD" evidence="8">
    <location>
        <begin position="363"/>
        <end position="407"/>
    </location>
</feature>
<feature type="compositionally biased region" description="Basic and acidic residues" evidence="9">
    <location>
        <begin position="74"/>
        <end position="87"/>
    </location>
</feature>
<dbReference type="HOGENOM" id="CLU_022996_1_1_1"/>
<reference evidence="11 12" key="1">
    <citation type="journal article" date="2011" name="J. Gen. Appl. Microbiol.">
        <title>Draft genome sequencing of the enigmatic basidiomycete Mixia osmundae.</title>
        <authorList>
            <person name="Nishida H."/>
            <person name="Nagatsuka Y."/>
            <person name="Sugiyama J."/>
        </authorList>
    </citation>
    <scope>NUCLEOTIDE SEQUENCE [LARGE SCALE GENOMIC DNA]</scope>
    <source>
        <strain evidence="12">CBS 9802 / IAM 14324 / JCM 22182 / KY 12970</strain>
    </source>
</reference>
<comment type="caution">
    <text evidence="11">The sequence shown here is derived from an EMBL/GenBank/DDBJ whole genome shotgun (WGS) entry which is preliminary data.</text>
</comment>
<evidence type="ECO:0000256" key="9">
    <source>
        <dbReference type="SAM" id="MobiDB-lite"/>
    </source>
</evidence>
<proteinExistence type="predicted"/>
<gene>
    <name evidence="11" type="primary">Mo06184</name>
    <name evidence="11" type="ORF">E5Q_06184</name>
</gene>
<dbReference type="SMART" id="SM01033">
    <property type="entry name" value="BING4CT"/>
    <property type="match status" value="1"/>
</dbReference>
<feature type="domain" description="BING4 C-terminal" evidence="10">
    <location>
        <begin position="453"/>
        <end position="532"/>
    </location>
</feature>
<organism evidence="11 12">
    <name type="scientific">Mixia osmundae (strain CBS 9802 / IAM 14324 / JCM 22182 / KY 12970)</name>
    <dbReference type="NCBI Taxonomy" id="764103"/>
    <lineage>
        <taxon>Eukaryota</taxon>
        <taxon>Fungi</taxon>
        <taxon>Dikarya</taxon>
        <taxon>Basidiomycota</taxon>
        <taxon>Pucciniomycotina</taxon>
        <taxon>Mixiomycetes</taxon>
        <taxon>Mixiales</taxon>
        <taxon>Mixiaceae</taxon>
        <taxon>Mixia</taxon>
    </lineage>
</organism>
<dbReference type="STRING" id="764103.G7E8L6"/>
<feature type="region of interest" description="Disordered" evidence="9">
    <location>
        <begin position="31"/>
        <end position="87"/>
    </location>
</feature>
<evidence type="ECO:0000256" key="5">
    <source>
        <dbReference type="ARBA" id="ARBA00022737"/>
    </source>
</evidence>
<dbReference type="eggNOG" id="KOG1272">
    <property type="taxonomic scope" value="Eukaryota"/>
</dbReference>
<feature type="compositionally biased region" description="Basic and acidic residues" evidence="9">
    <location>
        <begin position="591"/>
        <end position="601"/>
    </location>
</feature>
<dbReference type="PROSITE" id="PS50082">
    <property type="entry name" value="WD_REPEATS_2"/>
    <property type="match status" value="1"/>
</dbReference>
<dbReference type="SUPFAM" id="SSF50978">
    <property type="entry name" value="WD40 repeat-like"/>
    <property type="match status" value="1"/>
</dbReference>
<evidence type="ECO:0000256" key="3">
    <source>
        <dbReference type="ARBA" id="ARBA00022552"/>
    </source>
</evidence>
<evidence type="ECO:0000313" key="12">
    <source>
        <dbReference type="Proteomes" id="UP000009131"/>
    </source>
</evidence>
<reference evidence="11 12" key="2">
    <citation type="journal article" date="2012" name="Open Biol.">
        <title>Characteristics of nucleosomes and linker DNA regions on the genome of the basidiomycete Mixia osmundae revealed by mono- and dinucleosome mapping.</title>
        <authorList>
            <person name="Nishida H."/>
            <person name="Kondo S."/>
            <person name="Matsumoto T."/>
            <person name="Suzuki Y."/>
            <person name="Yoshikawa H."/>
            <person name="Taylor T.D."/>
            <person name="Sugiyama J."/>
        </authorList>
    </citation>
    <scope>NUCLEOTIDE SEQUENCE [LARGE SCALE GENOMIC DNA]</scope>
    <source>
        <strain evidence="12">CBS 9802 / IAM 14324 / JCM 22182 / KY 12970</strain>
    </source>
</reference>
<dbReference type="InterPro" id="IPR001680">
    <property type="entry name" value="WD40_rpt"/>
</dbReference>
<evidence type="ECO:0000256" key="1">
    <source>
        <dbReference type="ARBA" id="ARBA00004099"/>
    </source>
</evidence>
<dbReference type="InterPro" id="IPR015943">
    <property type="entry name" value="WD40/YVTN_repeat-like_dom_sf"/>
</dbReference>
<feature type="region of interest" description="Disordered" evidence="9">
    <location>
        <begin position="573"/>
        <end position="601"/>
    </location>
</feature>
<keyword evidence="4 8" id="KW-0853">WD repeat</keyword>
<dbReference type="PANTHER" id="PTHR14085:SF3">
    <property type="entry name" value="WD REPEAT-CONTAINING PROTEIN 46"/>
    <property type="match status" value="1"/>
</dbReference>
<dbReference type="OrthoDB" id="10251154at2759"/>
<dbReference type="SMART" id="SM00320">
    <property type="entry name" value="WD40"/>
    <property type="match status" value="4"/>
</dbReference>
<evidence type="ECO:0000256" key="6">
    <source>
        <dbReference type="ARBA" id="ARBA00023242"/>
    </source>
</evidence>
<keyword evidence="5" id="KW-0677">Repeat</keyword>
<keyword evidence="6" id="KW-0539">Nucleus</keyword>
<keyword evidence="12" id="KW-1185">Reference proteome</keyword>
<comment type="function">
    <text evidence="1">Involved in nucleolar processing of pre-18S ribosomal RNA.</text>
</comment>
<evidence type="ECO:0000256" key="8">
    <source>
        <dbReference type="PROSITE-ProRule" id="PRU00221"/>
    </source>
</evidence>
<dbReference type="Gene3D" id="2.130.10.10">
    <property type="entry name" value="YVTN repeat-like/Quinoprotein amine dehydrogenase"/>
    <property type="match status" value="2"/>
</dbReference>
<dbReference type="GO" id="GO:0000462">
    <property type="term" value="P:maturation of SSU-rRNA from tricistronic rRNA transcript (SSU-rRNA, 5.8S rRNA, LSU-rRNA)"/>
    <property type="evidence" value="ECO:0007669"/>
    <property type="project" value="TreeGrafter"/>
</dbReference>
<evidence type="ECO:0000256" key="7">
    <source>
        <dbReference type="ARBA" id="ARBA00076453"/>
    </source>
</evidence>
<dbReference type="InterPro" id="IPR040315">
    <property type="entry name" value="WDR46/Utp7"/>
</dbReference>
<dbReference type="InterPro" id="IPR036322">
    <property type="entry name" value="WD40_repeat_dom_sf"/>
</dbReference>
<dbReference type="Pfam" id="PF08149">
    <property type="entry name" value="BING4CT"/>
    <property type="match status" value="1"/>
</dbReference>
<dbReference type="AlphaFoldDB" id="G7E8L6"/>
<dbReference type="PROSITE" id="PS50294">
    <property type="entry name" value="WD_REPEATS_REGION"/>
    <property type="match status" value="1"/>
</dbReference>
<evidence type="ECO:0000259" key="10">
    <source>
        <dbReference type="SMART" id="SM01033"/>
    </source>
</evidence>